<evidence type="ECO:0000313" key="2">
    <source>
        <dbReference type="Proteomes" id="UP001158576"/>
    </source>
</evidence>
<protein>
    <submittedName>
        <fullName evidence="1">Oidioi.mRNA.OKI2018_I69.PAR.g12404.t1.cds</fullName>
    </submittedName>
</protein>
<dbReference type="EMBL" id="OU015568">
    <property type="protein sequence ID" value="CAG5089925.1"/>
    <property type="molecule type" value="Genomic_DNA"/>
</dbReference>
<organism evidence="1 2">
    <name type="scientific">Oikopleura dioica</name>
    <name type="common">Tunicate</name>
    <dbReference type="NCBI Taxonomy" id="34765"/>
    <lineage>
        <taxon>Eukaryota</taxon>
        <taxon>Metazoa</taxon>
        <taxon>Chordata</taxon>
        <taxon>Tunicata</taxon>
        <taxon>Appendicularia</taxon>
        <taxon>Copelata</taxon>
        <taxon>Oikopleuridae</taxon>
        <taxon>Oikopleura</taxon>
    </lineage>
</organism>
<accession>A0ABN7S0D9</accession>
<name>A0ABN7S0D9_OIKDI</name>
<dbReference type="Proteomes" id="UP001158576">
    <property type="component" value="Chromosome PAR"/>
</dbReference>
<evidence type="ECO:0000313" key="1">
    <source>
        <dbReference type="EMBL" id="CAG5089925.1"/>
    </source>
</evidence>
<proteinExistence type="predicted"/>
<keyword evidence="2" id="KW-1185">Reference proteome</keyword>
<reference evidence="1 2" key="1">
    <citation type="submission" date="2021-04" db="EMBL/GenBank/DDBJ databases">
        <authorList>
            <person name="Bliznina A."/>
        </authorList>
    </citation>
    <scope>NUCLEOTIDE SEQUENCE [LARGE SCALE GENOMIC DNA]</scope>
</reference>
<gene>
    <name evidence="1" type="ORF">OKIOD_LOCUS3962</name>
</gene>
<sequence>MPRSQRRRSPSPSSRAMKVLDDFLNHPLGPILATQVFDRLLPSDLVSLYESSKIMNNIFDEKTGDYDELFPSQYWRIYAKRHFQHDYIWPFVEMRLATAFKKNDIHRLSLMSFAMKIKQDVQMRKASPLKEYKTNKSADVCIGGNWVVSSQPFVELGVREKIPTPPARVPVSGAPHFYEVVRPDYSIRKVEFPAITAFFDEIPINDLNFYFEYFWEPFLIVPGTKKTHCFCLDQTDPKTIKPVVIEHVSEVHSHLGYFTVKSKPKCDLRNGRKYLEKIELPVVYRHKGWYFIRVHEVTPYTTKVVHEVKIGRDDMTEMFWEFRHERNHEDKFEIYCGDYDNYFLFIYRKPHEEDSMDYLNDWDKKMLHFKLSTRKISEINVNDQEFFSNDTQFEFVNGKLFVVRESEMSTFFDDRHGNCYEVLAYTPNEKNGTLDSIAGFERFQQPTKHDCKGYSRVPDEKSWSKRRQTFLTRDVIVKDGFIYIYDNYSLAKNRMIKPKKRKLRKFLESHRKISLEELYERASDPELDEDDLFHWTENIDDDFFESNDFEMLDSFFSSDVITYSREEVGRLKIFL</sequence>